<dbReference type="Pfam" id="PF00072">
    <property type="entry name" value="Response_reg"/>
    <property type="match status" value="1"/>
</dbReference>
<feature type="DNA-binding region" description="OmpR/PhoB-type" evidence="7">
    <location>
        <begin position="130"/>
        <end position="229"/>
    </location>
</feature>
<dbReference type="Proteomes" id="UP001442494">
    <property type="component" value="Unassembled WGS sequence"/>
</dbReference>
<keyword evidence="5" id="KW-0804">Transcription</keyword>
<organism evidence="10 11">
    <name type="scientific">Funiculus sociatus GB2-A5</name>
    <dbReference type="NCBI Taxonomy" id="2933946"/>
    <lineage>
        <taxon>Bacteria</taxon>
        <taxon>Bacillati</taxon>
        <taxon>Cyanobacteriota</taxon>
        <taxon>Cyanophyceae</taxon>
        <taxon>Coleofasciculales</taxon>
        <taxon>Coleofasciculaceae</taxon>
        <taxon>Funiculus</taxon>
    </lineage>
</organism>
<evidence type="ECO:0000256" key="4">
    <source>
        <dbReference type="ARBA" id="ARBA00023125"/>
    </source>
</evidence>
<dbReference type="SMART" id="SM00448">
    <property type="entry name" value="REC"/>
    <property type="match status" value="1"/>
</dbReference>
<dbReference type="EMBL" id="JAMPKK010000049">
    <property type="protein sequence ID" value="MEP0866723.1"/>
    <property type="molecule type" value="Genomic_DNA"/>
</dbReference>
<evidence type="ECO:0000256" key="1">
    <source>
        <dbReference type="ARBA" id="ARBA00022553"/>
    </source>
</evidence>
<comment type="caution">
    <text evidence="10">The sequence shown here is derived from an EMBL/GenBank/DDBJ whole genome shotgun (WGS) entry which is preliminary data.</text>
</comment>
<feature type="domain" description="Response regulatory" evidence="8">
    <location>
        <begin position="5"/>
        <end position="118"/>
    </location>
</feature>
<evidence type="ECO:0000256" key="2">
    <source>
        <dbReference type="ARBA" id="ARBA00023012"/>
    </source>
</evidence>
<dbReference type="InterPro" id="IPR001789">
    <property type="entry name" value="Sig_transdc_resp-reg_receiver"/>
</dbReference>
<dbReference type="PROSITE" id="PS51755">
    <property type="entry name" value="OMPR_PHOB"/>
    <property type="match status" value="1"/>
</dbReference>
<feature type="modified residue" description="4-aspartylphosphate" evidence="6">
    <location>
        <position position="54"/>
    </location>
</feature>
<evidence type="ECO:0000256" key="6">
    <source>
        <dbReference type="PROSITE-ProRule" id="PRU00169"/>
    </source>
</evidence>
<keyword evidence="2" id="KW-0902">Two-component regulatory system</keyword>
<dbReference type="InterPro" id="IPR036388">
    <property type="entry name" value="WH-like_DNA-bd_sf"/>
</dbReference>
<reference evidence="10 11" key="1">
    <citation type="submission" date="2022-04" db="EMBL/GenBank/DDBJ databases">
        <title>Positive selection, recombination, and allopatry shape intraspecific diversity of widespread and dominant cyanobacteria.</title>
        <authorList>
            <person name="Wei J."/>
            <person name="Shu W."/>
            <person name="Hu C."/>
        </authorList>
    </citation>
    <scope>NUCLEOTIDE SEQUENCE [LARGE SCALE GENOMIC DNA]</scope>
    <source>
        <strain evidence="10 11">GB2-A5</strain>
    </source>
</reference>
<dbReference type="InterPro" id="IPR011006">
    <property type="entry name" value="CheY-like_superfamily"/>
</dbReference>
<name>A0ABV0JTL3_9CYAN</name>
<dbReference type="RefSeq" id="WP_190420314.1">
    <property type="nucleotide sequence ID" value="NZ_JAMPKK010000049.1"/>
</dbReference>
<dbReference type="Gene3D" id="1.10.10.10">
    <property type="entry name" value="Winged helix-like DNA-binding domain superfamily/Winged helix DNA-binding domain"/>
    <property type="match status" value="1"/>
</dbReference>
<evidence type="ECO:0000256" key="5">
    <source>
        <dbReference type="ARBA" id="ARBA00023163"/>
    </source>
</evidence>
<dbReference type="Pfam" id="PF00486">
    <property type="entry name" value="Trans_reg_C"/>
    <property type="match status" value="1"/>
</dbReference>
<dbReference type="InterPro" id="IPR001867">
    <property type="entry name" value="OmpR/PhoB-type_DNA-bd"/>
</dbReference>
<evidence type="ECO:0000313" key="10">
    <source>
        <dbReference type="EMBL" id="MEP0866723.1"/>
    </source>
</evidence>
<gene>
    <name evidence="10" type="ORF">NDI37_19915</name>
</gene>
<dbReference type="SUPFAM" id="SSF52172">
    <property type="entry name" value="CheY-like"/>
    <property type="match status" value="1"/>
</dbReference>
<dbReference type="PANTHER" id="PTHR48111:SF1">
    <property type="entry name" value="TWO-COMPONENT RESPONSE REGULATOR ORR33"/>
    <property type="match status" value="1"/>
</dbReference>
<feature type="domain" description="OmpR/PhoB-type" evidence="9">
    <location>
        <begin position="130"/>
        <end position="229"/>
    </location>
</feature>
<evidence type="ECO:0000313" key="11">
    <source>
        <dbReference type="Proteomes" id="UP001442494"/>
    </source>
</evidence>
<dbReference type="SMART" id="SM00862">
    <property type="entry name" value="Trans_reg_C"/>
    <property type="match status" value="1"/>
</dbReference>
<keyword evidence="11" id="KW-1185">Reference proteome</keyword>
<keyword evidence="4 7" id="KW-0238">DNA-binding</keyword>
<accession>A0ABV0JTL3</accession>
<proteinExistence type="predicted"/>
<evidence type="ECO:0000259" key="9">
    <source>
        <dbReference type="PROSITE" id="PS51755"/>
    </source>
</evidence>
<dbReference type="PANTHER" id="PTHR48111">
    <property type="entry name" value="REGULATOR OF RPOS"/>
    <property type="match status" value="1"/>
</dbReference>
<dbReference type="CDD" id="cd17574">
    <property type="entry name" value="REC_OmpR"/>
    <property type="match status" value="1"/>
</dbReference>
<dbReference type="CDD" id="cd00383">
    <property type="entry name" value="trans_reg_C"/>
    <property type="match status" value="1"/>
</dbReference>
<dbReference type="InterPro" id="IPR039420">
    <property type="entry name" value="WalR-like"/>
</dbReference>
<dbReference type="PROSITE" id="PS50110">
    <property type="entry name" value="RESPONSE_REGULATORY"/>
    <property type="match status" value="1"/>
</dbReference>
<evidence type="ECO:0000256" key="3">
    <source>
        <dbReference type="ARBA" id="ARBA00023015"/>
    </source>
</evidence>
<dbReference type="Gene3D" id="3.40.50.2300">
    <property type="match status" value="1"/>
</dbReference>
<protein>
    <submittedName>
        <fullName evidence="10">Response regulator transcription factor</fullName>
    </submittedName>
</protein>
<keyword evidence="1 6" id="KW-0597">Phosphoprotein</keyword>
<keyword evidence="3" id="KW-0805">Transcription regulation</keyword>
<evidence type="ECO:0000259" key="8">
    <source>
        <dbReference type="PROSITE" id="PS50110"/>
    </source>
</evidence>
<sequence>MAPKKILVVDDDPAIRNLVYRFLGQQNYLMESAGDGKTALARFEQFQPDLVILDVILPDIIGYEVCQQMKKSRTGTLVMLLTGLADVEHQVTGLEWADAYVTKPFHLRLLEKQVQALLRFLQPPVHPEERKRFVFEKLVIDPVSREVTFDNQIVSLTALEFDLLHFLAKHSKQALSRKDLIRDVWGHEFVADERVVDVHIGQIRRKLEPNISKPIFIHTVRGFGYKFEPPSPTQNKNVQLMG</sequence>
<evidence type="ECO:0000256" key="7">
    <source>
        <dbReference type="PROSITE-ProRule" id="PRU01091"/>
    </source>
</evidence>